<keyword evidence="8" id="KW-0472">Membrane</keyword>
<keyword evidence="3 6" id="KW-1015">Disulfide bond</keyword>
<dbReference type="InterPro" id="IPR050440">
    <property type="entry name" value="Laminin/Netrin_ECM"/>
</dbReference>
<comment type="caution">
    <text evidence="11">The sequence shown here is derived from an EMBL/GenBank/DDBJ whole genome shotgun (WGS) entry which is preliminary data.</text>
</comment>
<dbReference type="SUPFAM" id="SSF49265">
    <property type="entry name" value="Fibronectin type III"/>
    <property type="match status" value="1"/>
</dbReference>
<accession>A0AAN8K5V1</accession>
<evidence type="ECO:0000259" key="10">
    <source>
        <dbReference type="PROSITE" id="PS50027"/>
    </source>
</evidence>
<organism evidence="11 12">
    <name type="scientific">Patella caerulea</name>
    <name type="common">Rayed Mediterranean limpet</name>
    <dbReference type="NCBI Taxonomy" id="87958"/>
    <lineage>
        <taxon>Eukaryota</taxon>
        <taxon>Metazoa</taxon>
        <taxon>Spiralia</taxon>
        <taxon>Lophotrochozoa</taxon>
        <taxon>Mollusca</taxon>
        <taxon>Gastropoda</taxon>
        <taxon>Patellogastropoda</taxon>
        <taxon>Patelloidea</taxon>
        <taxon>Patellidae</taxon>
        <taxon>Patella</taxon>
    </lineage>
</organism>
<dbReference type="InterPro" id="IPR002049">
    <property type="entry name" value="LE_dom"/>
</dbReference>
<dbReference type="EMBL" id="JAZGQO010000001">
    <property type="protein sequence ID" value="KAK6195346.1"/>
    <property type="molecule type" value="Genomic_DNA"/>
</dbReference>
<feature type="chain" id="PRO_5042887956" description="Laminin EGF-like domain-containing protein" evidence="9">
    <location>
        <begin position="17"/>
        <end position="544"/>
    </location>
</feature>
<dbReference type="Gene3D" id="2.10.25.10">
    <property type="entry name" value="Laminin"/>
    <property type="match status" value="3"/>
</dbReference>
<feature type="compositionally biased region" description="Low complexity" evidence="7">
    <location>
        <begin position="96"/>
        <end position="108"/>
    </location>
</feature>
<keyword evidence="2" id="KW-0677">Repeat</keyword>
<keyword evidence="12" id="KW-1185">Reference proteome</keyword>
<evidence type="ECO:0000256" key="3">
    <source>
        <dbReference type="ARBA" id="ARBA00023157"/>
    </source>
</evidence>
<evidence type="ECO:0000256" key="4">
    <source>
        <dbReference type="ARBA" id="ARBA00023180"/>
    </source>
</evidence>
<gene>
    <name evidence="11" type="ORF">SNE40_000797</name>
</gene>
<dbReference type="InterPro" id="IPR036116">
    <property type="entry name" value="FN3_sf"/>
</dbReference>
<feature type="disulfide bond" evidence="6">
    <location>
        <begin position="427"/>
        <end position="441"/>
    </location>
</feature>
<dbReference type="PANTHER" id="PTHR10574:SF406">
    <property type="entry name" value="LAMININ SUBUNIT ALPHA 5"/>
    <property type="match status" value="1"/>
</dbReference>
<dbReference type="Pfam" id="PF00053">
    <property type="entry name" value="EGF_laminin"/>
    <property type="match status" value="3"/>
</dbReference>
<dbReference type="SUPFAM" id="SSF57196">
    <property type="entry name" value="EGF/Laminin"/>
    <property type="match status" value="1"/>
</dbReference>
<reference evidence="11 12" key="1">
    <citation type="submission" date="2024-01" db="EMBL/GenBank/DDBJ databases">
        <title>The genome of the rayed Mediterranean limpet Patella caerulea (Linnaeus, 1758).</title>
        <authorList>
            <person name="Anh-Thu Weber A."/>
            <person name="Halstead-Nussloch G."/>
        </authorList>
    </citation>
    <scope>NUCLEOTIDE SEQUENCE [LARGE SCALE GENOMIC DNA]</scope>
    <source>
        <strain evidence="11">AATW-2023a</strain>
        <tissue evidence="11">Whole specimen</tissue>
    </source>
</reference>
<feature type="transmembrane region" description="Helical" evidence="8">
    <location>
        <begin position="457"/>
        <end position="480"/>
    </location>
</feature>
<dbReference type="PROSITE" id="PS01248">
    <property type="entry name" value="EGF_LAM_1"/>
    <property type="match status" value="2"/>
</dbReference>
<dbReference type="GO" id="GO:0009887">
    <property type="term" value="P:animal organ morphogenesis"/>
    <property type="evidence" value="ECO:0007669"/>
    <property type="project" value="TreeGrafter"/>
</dbReference>
<comment type="caution">
    <text evidence="6">Lacks conserved residue(s) required for the propagation of feature annotation.</text>
</comment>
<dbReference type="PANTHER" id="PTHR10574">
    <property type="entry name" value="NETRIN/LAMININ-RELATED"/>
    <property type="match status" value="1"/>
</dbReference>
<dbReference type="FunFam" id="2.10.25.10:FF:000051">
    <property type="entry name" value="Laminin subunit alpha 4"/>
    <property type="match status" value="1"/>
</dbReference>
<dbReference type="AlphaFoldDB" id="A0AAN8K5V1"/>
<sequence length="544" mass="60552">MLMVLFSMVIVGFAHSENEINYKTVNHAVPKVLLRPPTNLSTFLISSTDIYIVWVPPRVYINIHDVNLNDTSWLDDNTTQVWMKIDQRPSTVTVETTSPFSGESSSSTKDTNLNSSNVDSTTQVPDGINTSSVPVTHKPIENSSEPANKSKSHCKSFAFLKNGTYSGDYLNAPVNKDLHHINSQEIRPENPDAEISTLGNIGINEVMVNFDKGCVEEYIISVYNDTGDILKVMKLDGDQPTEINITELQPDTKYRIIIGARFTSSHILNSTSLSVTTKADPKTRVCVCDRSGTIGGKQVCNITSSTNTWCNCKSGYTGIFCEVCKPGFYKSAMFFPCHSCPCAHHSSSVTSCHFVEGFLVCDKCRTGYTGNLCHQCANGFYRYKNKYCVACRCNGNTDSTAPMMCDPYSGACVSCMKNTTGFNCERCRKGYIGDALVYKNCTHKSDVMKEDILPLPAGYIAAICVGTILLLCIIVGFLVYKRWNMYPTMKPFWTVELKEDHEGVNFSAVEDQEFLKHAQTNEDGEFYEKRGGRGMKYAQLREDV</sequence>
<keyword evidence="5 6" id="KW-0424">Laminin EGF-like domain</keyword>
<dbReference type="CDD" id="cd00055">
    <property type="entry name" value="EGF_Lam"/>
    <property type="match status" value="3"/>
</dbReference>
<dbReference type="Proteomes" id="UP001347796">
    <property type="component" value="Unassembled WGS sequence"/>
</dbReference>
<evidence type="ECO:0000313" key="12">
    <source>
        <dbReference type="Proteomes" id="UP001347796"/>
    </source>
</evidence>
<keyword evidence="8" id="KW-0812">Transmembrane</keyword>
<keyword evidence="8" id="KW-1133">Transmembrane helix</keyword>
<keyword evidence="1 9" id="KW-0732">Signal</keyword>
<evidence type="ECO:0000256" key="2">
    <source>
        <dbReference type="ARBA" id="ARBA00022737"/>
    </source>
</evidence>
<evidence type="ECO:0000256" key="6">
    <source>
        <dbReference type="PROSITE-ProRule" id="PRU00460"/>
    </source>
</evidence>
<protein>
    <recommendedName>
        <fullName evidence="10">Laminin EGF-like domain-containing protein</fullName>
    </recommendedName>
</protein>
<dbReference type="PROSITE" id="PS50027">
    <property type="entry name" value="EGF_LAM_2"/>
    <property type="match status" value="1"/>
</dbReference>
<dbReference type="SMART" id="SM00180">
    <property type="entry name" value="EGF_Lam"/>
    <property type="match status" value="3"/>
</dbReference>
<feature type="region of interest" description="Disordered" evidence="7">
    <location>
        <begin position="93"/>
        <end position="150"/>
    </location>
</feature>
<evidence type="ECO:0000256" key="9">
    <source>
        <dbReference type="SAM" id="SignalP"/>
    </source>
</evidence>
<feature type="compositionally biased region" description="Polar residues" evidence="7">
    <location>
        <begin position="109"/>
        <end position="134"/>
    </location>
</feature>
<feature type="domain" description="Laminin EGF-like" evidence="10">
    <location>
        <begin position="391"/>
        <end position="443"/>
    </location>
</feature>
<evidence type="ECO:0000313" key="11">
    <source>
        <dbReference type="EMBL" id="KAK6195346.1"/>
    </source>
</evidence>
<name>A0AAN8K5V1_PATCE</name>
<evidence type="ECO:0000256" key="5">
    <source>
        <dbReference type="ARBA" id="ARBA00023292"/>
    </source>
</evidence>
<evidence type="ECO:0000256" key="1">
    <source>
        <dbReference type="ARBA" id="ARBA00022729"/>
    </source>
</evidence>
<evidence type="ECO:0000256" key="8">
    <source>
        <dbReference type="SAM" id="Phobius"/>
    </source>
</evidence>
<proteinExistence type="predicted"/>
<feature type="disulfide bond" evidence="6">
    <location>
        <begin position="415"/>
        <end position="424"/>
    </location>
</feature>
<evidence type="ECO:0000256" key="7">
    <source>
        <dbReference type="SAM" id="MobiDB-lite"/>
    </source>
</evidence>
<dbReference type="GO" id="GO:0009888">
    <property type="term" value="P:tissue development"/>
    <property type="evidence" value="ECO:0007669"/>
    <property type="project" value="TreeGrafter"/>
</dbReference>
<feature type="signal peptide" evidence="9">
    <location>
        <begin position="1"/>
        <end position="16"/>
    </location>
</feature>
<keyword evidence="4" id="KW-0325">Glycoprotein</keyword>